<feature type="transmembrane region" description="Helical" evidence="1">
    <location>
        <begin position="6"/>
        <end position="28"/>
    </location>
</feature>
<accession>A0A381QND9</accession>
<proteinExistence type="predicted"/>
<evidence type="ECO:0000313" key="2">
    <source>
        <dbReference type="EMBL" id="SUZ80881.1"/>
    </source>
</evidence>
<reference evidence="2" key="1">
    <citation type="submission" date="2018-05" db="EMBL/GenBank/DDBJ databases">
        <authorList>
            <person name="Lanie J.A."/>
            <person name="Ng W.-L."/>
            <person name="Kazmierczak K.M."/>
            <person name="Andrzejewski T.M."/>
            <person name="Davidsen T.M."/>
            <person name="Wayne K.J."/>
            <person name="Tettelin H."/>
            <person name="Glass J.I."/>
            <person name="Rusch D."/>
            <person name="Podicherti R."/>
            <person name="Tsui H.-C.T."/>
            <person name="Winkler M.E."/>
        </authorList>
    </citation>
    <scope>NUCLEOTIDE SEQUENCE</scope>
</reference>
<organism evidence="2">
    <name type="scientific">marine metagenome</name>
    <dbReference type="NCBI Taxonomy" id="408172"/>
    <lineage>
        <taxon>unclassified sequences</taxon>
        <taxon>metagenomes</taxon>
        <taxon>ecological metagenomes</taxon>
    </lineage>
</organism>
<feature type="transmembrane region" description="Helical" evidence="1">
    <location>
        <begin position="83"/>
        <end position="104"/>
    </location>
</feature>
<keyword evidence="1" id="KW-0812">Transmembrane</keyword>
<name>A0A381QND9_9ZZZZ</name>
<feature type="transmembrane region" description="Helical" evidence="1">
    <location>
        <begin position="147"/>
        <end position="164"/>
    </location>
</feature>
<sequence>MAEIVLYLHIIGAIALFSGLVAAAVAMLRMERAAGETRRELASMARAMASMAAGGGALTLLFGLYMVLNEPQFELGQAWIDNSLGLLLVMVAVIPLVMVPRLRAIADGDDGTGDPVLWITTTGMLGGSFGIEYLMVAKPLAHGSDDGVLLLFLLLGAGAGWLQTREA</sequence>
<protein>
    <recommendedName>
        <fullName evidence="3">DUF2269 family protein</fullName>
    </recommendedName>
</protein>
<gene>
    <name evidence="2" type="ORF">METZ01_LOCUS33735</name>
</gene>
<dbReference type="AlphaFoldDB" id="A0A381QND9"/>
<feature type="transmembrane region" description="Helical" evidence="1">
    <location>
        <begin position="49"/>
        <end position="68"/>
    </location>
</feature>
<feature type="transmembrane region" description="Helical" evidence="1">
    <location>
        <begin position="116"/>
        <end position="135"/>
    </location>
</feature>
<dbReference type="EMBL" id="UINC01001445">
    <property type="protein sequence ID" value="SUZ80881.1"/>
    <property type="molecule type" value="Genomic_DNA"/>
</dbReference>
<evidence type="ECO:0008006" key="3">
    <source>
        <dbReference type="Google" id="ProtNLM"/>
    </source>
</evidence>
<keyword evidence="1" id="KW-0472">Membrane</keyword>
<keyword evidence="1" id="KW-1133">Transmembrane helix</keyword>
<dbReference type="InterPro" id="IPR018729">
    <property type="entry name" value="DUF2269_transmembrane"/>
</dbReference>
<evidence type="ECO:0000256" key="1">
    <source>
        <dbReference type="SAM" id="Phobius"/>
    </source>
</evidence>
<dbReference type="Pfam" id="PF10027">
    <property type="entry name" value="DUF2269"/>
    <property type="match status" value="1"/>
</dbReference>